<protein>
    <submittedName>
        <fullName evidence="1">Uncharacterized protein</fullName>
    </submittedName>
</protein>
<gene>
    <name evidence="1" type="ORF">N5C32_10990</name>
</gene>
<organism evidence="1 2">
    <name type="scientific">Stutzerimonas stutzeri</name>
    <name type="common">Pseudomonas stutzeri</name>
    <dbReference type="NCBI Taxonomy" id="316"/>
    <lineage>
        <taxon>Bacteria</taxon>
        <taxon>Pseudomonadati</taxon>
        <taxon>Pseudomonadota</taxon>
        <taxon>Gammaproteobacteria</taxon>
        <taxon>Pseudomonadales</taxon>
        <taxon>Pseudomonadaceae</taxon>
        <taxon>Stutzerimonas</taxon>
    </lineage>
</organism>
<reference evidence="1" key="1">
    <citation type="submission" date="2022-09" db="EMBL/GenBank/DDBJ databases">
        <title>Intensive care unit water sources are persistently colonized with multi-drug resistant bacteria and are the site of extensive horizontal gene transfer of antibiotic resistance genes.</title>
        <authorList>
            <person name="Diorio-Toth L."/>
        </authorList>
    </citation>
    <scope>NUCLEOTIDE SEQUENCE</scope>
    <source>
        <strain evidence="1">GD03947</strain>
    </source>
</reference>
<dbReference type="AlphaFoldDB" id="A0AA42TGT7"/>
<sequence length="113" mass="12602">MSFGIRCWNQNGKVIFDSEFLSFRVIDIIPLYVGMIRHSLQVSAPKSRSNHVAIVQARTSYGKDAVEAYFGYSPPIVTPYDGYIVLSPSLIPSSYYKAGRMDCNVDVILVAMS</sequence>
<dbReference type="RefSeq" id="WP_279641477.1">
    <property type="nucleotide sequence ID" value="NZ_JAOCAE010000006.1"/>
</dbReference>
<name>A0AA42TGT7_STUST</name>
<proteinExistence type="predicted"/>
<evidence type="ECO:0000313" key="2">
    <source>
        <dbReference type="Proteomes" id="UP001158500"/>
    </source>
</evidence>
<dbReference type="Proteomes" id="UP001158500">
    <property type="component" value="Unassembled WGS sequence"/>
</dbReference>
<accession>A0AA42TGT7</accession>
<dbReference type="EMBL" id="JAOCAE010000006">
    <property type="protein sequence ID" value="MDH1236565.1"/>
    <property type="molecule type" value="Genomic_DNA"/>
</dbReference>
<comment type="caution">
    <text evidence="1">The sequence shown here is derived from an EMBL/GenBank/DDBJ whole genome shotgun (WGS) entry which is preliminary data.</text>
</comment>
<evidence type="ECO:0000313" key="1">
    <source>
        <dbReference type="EMBL" id="MDH1236565.1"/>
    </source>
</evidence>